<dbReference type="EMBL" id="FNGP01000001">
    <property type="protein sequence ID" value="SDL07979.1"/>
    <property type="molecule type" value="Genomic_DNA"/>
</dbReference>
<dbReference type="GO" id="GO:0015074">
    <property type="term" value="P:DNA integration"/>
    <property type="evidence" value="ECO:0007669"/>
    <property type="project" value="InterPro"/>
</dbReference>
<dbReference type="OrthoDB" id="1822491at2"/>
<comment type="similarity">
    <text evidence="1">Belongs to the 'phage' integrase family.</text>
</comment>
<dbReference type="Gene3D" id="1.10.443.10">
    <property type="entry name" value="Intergrase catalytic core"/>
    <property type="match status" value="1"/>
</dbReference>
<keyword evidence="3" id="KW-0233">DNA recombination</keyword>
<dbReference type="CDD" id="cd01189">
    <property type="entry name" value="INT_ICEBs1_C_like"/>
    <property type="match status" value="1"/>
</dbReference>
<evidence type="ECO:0000259" key="7">
    <source>
        <dbReference type="PROSITE" id="PS51900"/>
    </source>
</evidence>
<evidence type="ECO:0000259" key="6">
    <source>
        <dbReference type="PROSITE" id="PS51898"/>
    </source>
</evidence>
<dbReference type="InterPro" id="IPR058717">
    <property type="entry name" value="Phage_L5_Integrase_N"/>
</dbReference>
<dbReference type="PANTHER" id="PTHR30349">
    <property type="entry name" value="PHAGE INTEGRASE-RELATED"/>
    <property type="match status" value="1"/>
</dbReference>
<feature type="domain" description="Core-binding (CB)" evidence="7">
    <location>
        <begin position="84"/>
        <end position="169"/>
    </location>
</feature>
<dbReference type="STRING" id="686624.SAMN04488242_0079"/>
<feature type="region of interest" description="Disordered" evidence="5">
    <location>
        <begin position="374"/>
        <end position="394"/>
    </location>
</feature>
<evidence type="ECO:0000313" key="8">
    <source>
        <dbReference type="EMBL" id="SDL07979.1"/>
    </source>
</evidence>
<dbReference type="PANTHER" id="PTHR30349:SF64">
    <property type="entry name" value="PROPHAGE INTEGRASE INTD-RELATED"/>
    <property type="match status" value="1"/>
</dbReference>
<dbReference type="InterPro" id="IPR011010">
    <property type="entry name" value="DNA_brk_join_enz"/>
</dbReference>
<proteinExistence type="inferred from homology"/>
<dbReference type="Proteomes" id="UP000199475">
    <property type="component" value="Unassembled WGS sequence"/>
</dbReference>
<evidence type="ECO:0000256" key="3">
    <source>
        <dbReference type="ARBA" id="ARBA00023172"/>
    </source>
</evidence>
<evidence type="ECO:0000256" key="4">
    <source>
        <dbReference type="PROSITE-ProRule" id="PRU01248"/>
    </source>
</evidence>
<name>A0A1G9H563_9ACTN</name>
<dbReference type="AlphaFoldDB" id="A0A1G9H563"/>
<evidence type="ECO:0000256" key="2">
    <source>
        <dbReference type="ARBA" id="ARBA00023125"/>
    </source>
</evidence>
<dbReference type="Gene3D" id="1.10.150.130">
    <property type="match status" value="1"/>
</dbReference>
<feature type="compositionally biased region" description="Basic and acidic residues" evidence="5">
    <location>
        <begin position="375"/>
        <end position="386"/>
    </location>
</feature>
<keyword evidence="9" id="KW-1185">Reference proteome</keyword>
<dbReference type="Pfam" id="PF00589">
    <property type="entry name" value="Phage_integrase"/>
    <property type="match status" value="1"/>
</dbReference>
<dbReference type="InterPro" id="IPR010998">
    <property type="entry name" value="Integrase_recombinase_N"/>
</dbReference>
<dbReference type="InterPro" id="IPR044068">
    <property type="entry name" value="CB"/>
</dbReference>
<dbReference type="Pfam" id="PF26003">
    <property type="entry name" value="Integrase_N_phage"/>
    <property type="match status" value="1"/>
</dbReference>
<organism evidence="8 9">
    <name type="scientific">Tessaracoccus oleiagri</name>
    <dbReference type="NCBI Taxonomy" id="686624"/>
    <lineage>
        <taxon>Bacteria</taxon>
        <taxon>Bacillati</taxon>
        <taxon>Actinomycetota</taxon>
        <taxon>Actinomycetes</taxon>
        <taxon>Propionibacteriales</taxon>
        <taxon>Propionibacteriaceae</taxon>
        <taxon>Tessaracoccus</taxon>
    </lineage>
</organism>
<feature type="domain" description="Tyr recombinase" evidence="6">
    <location>
        <begin position="191"/>
        <end position="383"/>
    </location>
</feature>
<evidence type="ECO:0000313" key="9">
    <source>
        <dbReference type="Proteomes" id="UP000199475"/>
    </source>
</evidence>
<gene>
    <name evidence="8" type="ORF">SAMN04488242_0079</name>
</gene>
<reference evidence="8 9" key="1">
    <citation type="submission" date="2016-10" db="EMBL/GenBank/DDBJ databases">
        <authorList>
            <person name="de Groot N.N."/>
        </authorList>
    </citation>
    <scope>NUCLEOTIDE SEQUENCE [LARGE SCALE GENOMIC DNA]</scope>
    <source>
        <strain evidence="8 9">CGMCC 1.9159</strain>
    </source>
</reference>
<sequence>MGTEWAQIHVVPTEGTMSDGVRKLANGSWNARYVGPDGKRYGRTFGVKRDAVTWRGQELRLIDLDEWTPPAARKPKYEPGDDGPTVAEWVGKCIDARATRSRRPLKPTTVDNYRKLLRLSIEPTSLGSMALTEVRREHVVAWREQLPKATRTQNGKAYELLVSVFSDAVTEGLIASSPATLRGAGTPERAREPQTMTPTEVNAYLDAAPPKWRVALLLSVTCGLRIGEVLALRDRDLDLELGQLHVRRTVAKVDDGDGHRRIVLQEPKTKEAVRTVHLLPHTLGELRAWREMRPKLRADDLLFPNQFGKPLNDDVLRRAHKKAAQAIGRPDLRNHDLRATAATMSAQSGATVREIQAQLGHTTPAMALRYQTASAERDAERARRVSDAWGTGQT</sequence>
<evidence type="ECO:0000256" key="5">
    <source>
        <dbReference type="SAM" id="MobiDB-lite"/>
    </source>
</evidence>
<dbReference type="InterPro" id="IPR050090">
    <property type="entry name" value="Tyrosine_recombinase_XerCD"/>
</dbReference>
<protein>
    <submittedName>
        <fullName evidence="8">Site-specific recombinase XerD</fullName>
    </submittedName>
</protein>
<dbReference type="GO" id="GO:0003677">
    <property type="term" value="F:DNA binding"/>
    <property type="evidence" value="ECO:0007669"/>
    <property type="project" value="UniProtKB-UniRule"/>
</dbReference>
<dbReference type="SUPFAM" id="SSF56349">
    <property type="entry name" value="DNA breaking-rejoining enzymes"/>
    <property type="match status" value="1"/>
</dbReference>
<dbReference type="GO" id="GO:0006310">
    <property type="term" value="P:DNA recombination"/>
    <property type="evidence" value="ECO:0007669"/>
    <property type="project" value="UniProtKB-KW"/>
</dbReference>
<accession>A0A1G9H563</accession>
<keyword evidence="2 4" id="KW-0238">DNA-binding</keyword>
<evidence type="ECO:0000256" key="1">
    <source>
        <dbReference type="ARBA" id="ARBA00008857"/>
    </source>
</evidence>
<dbReference type="PROSITE" id="PS51898">
    <property type="entry name" value="TYR_RECOMBINASE"/>
    <property type="match status" value="1"/>
</dbReference>
<dbReference type="InterPro" id="IPR002104">
    <property type="entry name" value="Integrase_catalytic"/>
</dbReference>
<dbReference type="InterPro" id="IPR013762">
    <property type="entry name" value="Integrase-like_cat_sf"/>
</dbReference>
<dbReference type="PROSITE" id="PS51900">
    <property type="entry name" value="CB"/>
    <property type="match status" value="1"/>
</dbReference>